<evidence type="ECO:0000256" key="2">
    <source>
        <dbReference type="PROSITE-ProRule" id="PRU00339"/>
    </source>
</evidence>
<dbReference type="SUPFAM" id="SSF48452">
    <property type="entry name" value="TPR-like"/>
    <property type="match status" value="1"/>
</dbReference>
<dbReference type="PROSITE" id="PS50005">
    <property type="entry name" value="TPR"/>
    <property type="match status" value="2"/>
</dbReference>
<dbReference type="InterPro" id="IPR036280">
    <property type="entry name" value="Multihaem_cyt_sf"/>
</dbReference>
<dbReference type="Gene3D" id="1.25.40.10">
    <property type="entry name" value="Tetratricopeptide repeat domain"/>
    <property type="match status" value="1"/>
</dbReference>
<dbReference type="Pfam" id="PF09699">
    <property type="entry name" value="Paired_CXXCH_1"/>
    <property type="match status" value="1"/>
</dbReference>
<dbReference type="InterPro" id="IPR011989">
    <property type="entry name" value="ARM-like"/>
</dbReference>
<name>A0ABN5UMB7_PSEPU</name>
<dbReference type="Gene3D" id="1.10.1130.10">
    <property type="entry name" value="Flavocytochrome C3, Chain A"/>
    <property type="match status" value="2"/>
</dbReference>
<dbReference type="CDD" id="cd08168">
    <property type="entry name" value="Cytochrom_C3"/>
    <property type="match status" value="1"/>
</dbReference>
<feature type="domain" description="Doubled CXXCH motif" evidence="3">
    <location>
        <begin position="335"/>
        <end position="361"/>
    </location>
</feature>
<dbReference type="InterPro" id="IPR011990">
    <property type="entry name" value="TPR-like_helical_dom_sf"/>
</dbReference>
<dbReference type="PANTHER" id="PTHR35038">
    <property type="entry name" value="DISSIMILATORY SULFITE REDUCTASE SIRA"/>
    <property type="match status" value="1"/>
</dbReference>
<dbReference type="GeneID" id="45524595"/>
<dbReference type="InterPro" id="IPR051829">
    <property type="entry name" value="Multiheme_Cytochr_ET"/>
</dbReference>
<keyword evidence="6" id="KW-1185">Reference proteome</keyword>
<dbReference type="InterPro" id="IPR010177">
    <property type="entry name" value="Paired_CXXCH_1"/>
</dbReference>
<evidence type="ECO:0000259" key="3">
    <source>
        <dbReference type="Pfam" id="PF09699"/>
    </source>
</evidence>
<sequence length="784" mass="86277">MGRRNKGNILGLSLKALSCLAVLITCLLGPVSIALSAEKVGAVPRFATESKGYVPPATCLGCHVDQAKAWKDSDHGWAMRDADEANVLGDFKDARFDEAGVSARFFRRQGGFYVNTEGEDGQPADFKILYTFGHYPLQQYLVALPRGRLQALTIAWDSRAKGEGGQRWFSLYPGQRFAPDDPLHWTGRYQNWNGMCADCHSTRLMKQYDDRQDSFASTWKEQNVGCQSCHGPGQAHVDWANKTKPAEQAYASAKDIGLAVDYKALGSQGLVEQCAFCHSRRQTLGVGQLPGHPQLDQSLPATLRRGLYHADGQIDGEVYEYGSFTQSKMYNAGVGCTDCHNPHTTKVKIEGNGLCLQCHNGNPPVTRFATLQAKDYDTPAHHHHVAGSPGAQCVSCHMPTKTYMVVDPRRDHSLRIPRPDLASKVDSPDACTACHKDQQPAWAAKAIEQWFGKPQRPVLFGEAFQAVRDGQGIPLSLLNTVLADKTKPTIVRATAAEQMADLGPQALISLGWALKDPSPLVRAYATSGFSSVPPEQRLKPLLPLLEDPSLAVRDEAVRALADVPKAQMPAQAVEAFSTALADYESRLRGNADLPGGRLNLAVLLSRQGRQQEAMDQYRQALHLDPYFVPARVNLANLATAEHQLDEAEKVLRAGLALAKMPVTDHGNLAYMLALLLVERRQPEEAVGLMEKAAVALPGNARIRYNQGLLLSRMNRRDEALVALERGLEQAPDNADLLYSLIYLHALAGERREAYGYVQRMRKAAPDDSRLQGIEPYWQTYESTQ</sequence>
<feature type="repeat" description="TPR" evidence="2">
    <location>
        <begin position="700"/>
        <end position="733"/>
    </location>
</feature>
<gene>
    <name evidence="5" type="ORF">PP4_31050</name>
</gene>
<dbReference type="Proteomes" id="UP000016702">
    <property type="component" value="Chromosome"/>
</dbReference>
<dbReference type="InterPro" id="IPR019734">
    <property type="entry name" value="TPR_rpt"/>
</dbReference>
<proteinExistence type="predicted"/>
<dbReference type="SUPFAM" id="SSF48695">
    <property type="entry name" value="Multiheme cytochromes"/>
    <property type="match status" value="1"/>
</dbReference>
<accession>A0ABN5UMB7</accession>
<dbReference type="RefSeq" id="WP_016500166.1">
    <property type="nucleotide sequence ID" value="NC_021505.1"/>
</dbReference>
<evidence type="ECO:0000259" key="4">
    <source>
        <dbReference type="Pfam" id="PF13435"/>
    </source>
</evidence>
<organism evidence="5 6">
    <name type="scientific">Pseudomonas putida NBRC 14164</name>
    <dbReference type="NCBI Taxonomy" id="1211579"/>
    <lineage>
        <taxon>Bacteria</taxon>
        <taxon>Pseudomonadati</taxon>
        <taxon>Pseudomonadota</taxon>
        <taxon>Gammaproteobacteria</taxon>
        <taxon>Pseudomonadales</taxon>
        <taxon>Pseudomonadaceae</taxon>
        <taxon>Pseudomonas</taxon>
    </lineage>
</organism>
<dbReference type="Pfam" id="PF14559">
    <property type="entry name" value="TPR_19"/>
    <property type="match status" value="2"/>
</dbReference>
<dbReference type="SMART" id="SM00028">
    <property type="entry name" value="TPR"/>
    <property type="match status" value="4"/>
</dbReference>
<reference evidence="5 6" key="1">
    <citation type="journal article" date="2014" name="Genome Announc.">
        <title>The Complete Genome Sequence of Pseudomonas putida NBRC 14164T Confirms High Intraspecies Variation.</title>
        <authorList>
            <person name="Ohji S."/>
            <person name="Yamazoe A."/>
            <person name="Hosoyama A."/>
            <person name="Tsuchikane K."/>
            <person name="Ezaki T."/>
            <person name="Fujita N."/>
        </authorList>
    </citation>
    <scope>NUCLEOTIDE SEQUENCE [LARGE SCALE GENOMIC DNA]</scope>
    <source>
        <strain evidence="5 6">NBRC 14164</strain>
    </source>
</reference>
<keyword evidence="2" id="KW-0802">TPR repeat</keyword>
<evidence type="ECO:0000313" key="5">
    <source>
        <dbReference type="EMBL" id="BAN54958.1"/>
    </source>
</evidence>
<feature type="domain" description="Cytochrome c-552/4" evidence="4">
    <location>
        <begin position="194"/>
        <end position="231"/>
    </location>
</feature>
<dbReference type="Pfam" id="PF13435">
    <property type="entry name" value="Cytochrome_C554"/>
    <property type="match status" value="1"/>
</dbReference>
<dbReference type="Pfam" id="PF13646">
    <property type="entry name" value="HEAT_2"/>
    <property type="match status" value="1"/>
</dbReference>
<dbReference type="Gene3D" id="1.25.10.10">
    <property type="entry name" value="Leucine-rich Repeat Variant"/>
    <property type="match status" value="1"/>
</dbReference>
<evidence type="ECO:0000313" key="6">
    <source>
        <dbReference type="Proteomes" id="UP000016702"/>
    </source>
</evidence>
<protein>
    <submittedName>
        <fullName evidence="5">Uncharacterized protein</fullName>
    </submittedName>
</protein>
<dbReference type="InterPro" id="IPR023155">
    <property type="entry name" value="Cyt_c-552/4"/>
</dbReference>
<dbReference type="PANTHER" id="PTHR35038:SF8">
    <property type="entry name" value="C-TYPE POLYHEME CYTOCHROME OMCC"/>
    <property type="match status" value="1"/>
</dbReference>
<evidence type="ECO:0000256" key="1">
    <source>
        <dbReference type="ARBA" id="ARBA00022729"/>
    </source>
</evidence>
<keyword evidence="1" id="KW-0732">Signal</keyword>
<dbReference type="EMBL" id="AP013070">
    <property type="protein sequence ID" value="BAN54958.1"/>
    <property type="molecule type" value="Genomic_DNA"/>
</dbReference>
<feature type="repeat" description="TPR" evidence="2">
    <location>
        <begin position="594"/>
        <end position="627"/>
    </location>
</feature>